<evidence type="ECO:0000313" key="2">
    <source>
        <dbReference type="EMBL" id="QNO41558.1"/>
    </source>
</evidence>
<dbReference type="EMBL" id="MT631127">
    <property type="protein sequence ID" value="QNO45500.1"/>
    <property type="molecule type" value="Genomic_DNA"/>
</dbReference>
<dbReference type="EMBL" id="MT630716">
    <property type="protein sequence ID" value="QNO42177.1"/>
    <property type="molecule type" value="Genomic_DNA"/>
</dbReference>
<feature type="transmembrane region" description="Helical" evidence="1">
    <location>
        <begin position="31"/>
        <end position="48"/>
    </location>
</feature>
<reference evidence="10" key="1">
    <citation type="submission" date="2020-06" db="EMBL/GenBank/DDBJ databases">
        <title>Unique genomic features of the anaerobic methanotrophic archaea.</title>
        <authorList>
            <person name="Chadwick G.L."/>
            <person name="Skennerton C.T."/>
            <person name="Laso-Perez R."/>
            <person name="Leu A.O."/>
            <person name="Speth D.R."/>
            <person name="Yu H."/>
            <person name="Morgan-Lang C."/>
            <person name="Hatzenpichler R."/>
            <person name="Goudeau D."/>
            <person name="Malmstrom R."/>
            <person name="Brazelton W.J."/>
            <person name="Woyke T."/>
            <person name="Hallam S.J."/>
            <person name="Tyson G.W."/>
            <person name="Wegener G."/>
            <person name="Boetius A."/>
            <person name="Orphan V."/>
        </authorList>
    </citation>
    <scope>NUCLEOTIDE SEQUENCE</scope>
</reference>
<evidence type="ECO:0000313" key="8">
    <source>
        <dbReference type="EMBL" id="QNO43058.1"/>
    </source>
</evidence>
<dbReference type="EMBL" id="MT630787">
    <property type="protein sequence ID" value="QNO43058.1"/>
    <property type="molecule type" value="Genomic_DNA"/>
</dbReference>
<dbReference type="EMBL" id="MT630747">
    <property type="protein sequence ID" value="QNO42509.1"/>
    <property type="molecule type" value="Genomic_DNA"/>
</dbReference>
<evidence type="ECO:0000313" key="4">
    <source>
        <dbReference type="EMBL" id="QNO42177.1"/>
    </source>
</evidence>
<sequence length="55" mass="6170">MIEKITDEIIALTVVGAGTIFAGWITYWSGAIPEFFAVGFGMVLMHYFKKRHHPA</sequence>
<evidence type="ECO:0000313" key="10">
    <source>
        <dbReference type="EMBL" id="QNO45327.1"/>
    </source>
</evidence>
<evidence type="ECO:0000313" key="9">
    <source>
        <dbReference type="EMBL" id="QNO43425.1"/>
    </source>
</evidence>
<name>A0A7G9YBE3_9EURY</name>
<accession>A0A7G9YBE3</accession>
<keyword evidence="1" id="KW-0472">Membrane</keyword>
<dbReference type="EMBL" id="MT630821">
    <property type="protein sequence ID" value="QNO43425.1"/>
    <property type="molecule type" value="Genomic_DNA"/>
</dbReference>
<proteinExistence type="predicted"/>
<evidence type="ECO:0000313" key="7">
    <source>
        <dbReference type="EMBL" id="QNO42892.1"/>
    </source>
</evidence>
<keyword evidence="1" id="KW-1133">Transmembrane helix</keyword>
<evidence type="ECO:0000313" key="11">
    <source>
        <dbReference type="EMBL" id="QNO45500.1"/>
    </source>
</evidence>
<gene>
    <name evidence="5" type="ORF">ADMFNEEM_00002</name>
    <name evidence="6" type="ORF">AHMEGOAG_00002</name>
    <name evidence="8" type="ORF">BAKEJCCL_00002</name>
    <name evidence="3" type="ORF">CDFINFIG_00002</name>
    <name evidence="9" type="ORF">COCPLIAJ_00002</name>
    <name evidence="11" type="ORF">FIICPACM_00002</name>
    <name evidence="7" type="ORF">JGPBEILB_00008</name>
    <name evidence="10" type="ORF">MKNCOJCA_00001</name>
    <name evidence="2" type="ORF">MPGNBCFJ_00022</name>
    <name evidence="4" type="ORF">NAKCPFIE_00002</name>
</gene>
<dbReference type="EMBL" id="MT630779">
    <property type="protein sequence ID" value="QNO42892.1"/>
    <property type="molecule type" value="Genomic_DNA"/>
</dbReference>
<feature type="transmembrane region" description="Helical" evidence="1">
    <location>
        <begin position="9"/>
        <end position="25"/>
    </location>
</feature>
<dbReference type="EMBL" id="MT630650">
    <property type="protein sequence ID" value="QNO41558.1"/>
    <property type="molecule type" value="Genomic_DNA"/>
</dbReference>
<evidence type="ECO:0000256" key="1">
    <source>
        <dbReference type="SAM" id="Phobius"/>
    </source>
</evidence>
<evidence type="ECO:0000313" key="5">
    <source>
        <dbReference type="EMBL" id="QNO42436.1"/>
    </source>
</evidence>
<evidence type="ECO:0000313" key="6">
    <source>
        <dbReference type="EMBL" id="QNO42509.1"/>
    </source>
</evidence>
<dbReference type="EMBL" id="MT631098">
    <property type="protein sequence ID" value="QNO45327.1"/>
    <property type="molecule type" value="Genomic_DNA"/>
</dbReference>
<dbReference type="EMBL" id="MT630740">
    <property type="protein sequence ID" value="QNO42436.1"/>
    <property type="molecule type" value="Genomic_DNA"/>
</dbReference>
<evidence type="ECO:0000313" key="3">
    <source>
        <dbReference type="EMBL" id="QNO42126.1"/>
    </source>
</evidence>
<dbReference type="AlphaFoldDB" id="A0A7G9YBE3"/>
<protein>
    <submittedName>
        <fullName evidence="10">Uncharacterized protein</fullName>
    </submittedName>
</protein>
<keyword evidence="1" id="KW-0812">Transmembrane</keyword>
<dbReference type="EMBL" id="MT630709">
    <property type="protein sequence ID" value="QNO42126.1"/>
    <property type="molecule type" value="Genomic_DNA"/>
</dbReference>
<organism evidence="10">
    <name type="scientific">Candidatus Methanogaster sp. ANME-2c ERB4</name>
    <dbReference type="NCBI Taxonomy" id="2759911"/>
    <lineage>
        <taxon>Archaea</taxon>
        <taxon>Methanobacteriati</taxon>
        <taxon>Methanobacteriota</taxon>
        <taxon>Stenosarchaea group</taxon>
        <taxon>Methanomicrobia</taxon>
        <taxon>Methanosarcinales</taxon>
        <taxon>ANME-2 cluster</taxon>
        <taxon>Candidatus Methanogasteraceae</taxon>
        <taxon>Candidatus Methanogaster</taxon>
    </lineage>
</organism>